<proteinExistence type="predicted"/>
<dbReference type="EMBL" id="MT254578">
    <property type="protein sequence ID" value="QIW89750.1"/>
    <property type="molecule type" value="Genomic_DNA"/>
</dbReference>
<protein>
    <submittedName>
        <fullName evidence="1">Uncharacterized protein</fullName>
    </submittedName>
</protein>
<reference evidence="1 2" key="1">
    <citation type="submission" date="2020-03" db="EMBL/GenBank/DDBJ databases">
        <authorList>
            <person name="Skorynina A."/>
            <person name="Kazantseva O."/>
            <person name="Baycher S."/>
            <person name="Piligrimova E."/>
            <person name="Kuliabin V."/>
            <person name="Shadrin A."/>
        </authorList>
    </citation>
    <scope>NUCLEOTIDE SEQUENCE [LARGE SCALE GENOMIC DNA]</scope>
</reference>
<name>A0A6H0X602_9CAUD</name>
<sequence length="82" mass="9341">MENQIREYVKKELAKLDGDVKSISLTGVTASILSDLIEGWDWSEADTNGWQVDYWLKTDKYDIEGSMYYGTAIITLLGEDDE</sequence>
<evidence type="ECO:0000313" key="2">
    <source>
        <dbReference type="Proteomes" id="UP000503405"/>
    </source>
</evidence>
<gene>
    <name evidence="1" type="ORF">Izhevsk_69</name>
</gene>
<evidence type="ECO:0000313" key="1">
    <source>
        <dbReference type="EMBL" id="QIW89750.1"/>
    </source>
</evidence>
<keyword evidence="2" id="KW-1185">Reference proteome</keyword>
<organism evidence="1 2">
    <name type="scientific">Bacillus phage Izhevsk</name>
    <dbReference type="NCBI Taxonomy" id="2724322"/>
    <lineage>
        <taxon>Viruses</taxon>
        <taxon>Duplodnaviria</taxon>
        <taxon>Heunggongvirae</taxon>
        <taxon>Uroviricota</taxon>
        <taxon>Caudoviricetes</taxon>
        <taxon>Joanripponvirinae</taxon>
        <taxon>Tsamsavirus</taxon>
        <taxon>Tsamsavirus izhevsk</taxon>
    </lineage>
</organism>
<dbReference type="Proteomes" id="UP000503405">
    <property type="component" value="Segment"/>
</dbReference>
<accession>A0A6H0X602</accession>